<evidence type="ECO:0000313" key="2">
    <source>
        <dbReference type="EMBL" id="CAD8971059.1"/>
    </source>
</evidence>
<gene>
    <name evidence="2" type="ORF">HAND00432_LOCUS22058</name>
</gene>
<reference evidence="2" key="1">
    <citation type="submission" date="2021-01" db="EMBL/GenBank/DDBJ databases">
        <authorList>
            <person name="Corre E."/>
            <person name="Pelletier E."/>
            <person name="Niang G."/>
            <person name="Scheremetjew M."/>
            <person name="Finn R."/>
            <person name="Kale V."/>
            <person name="Holt S."/>
            <person name="Cochrane G."/>
            <person name="Meng A."/>
            <person name="Brown T."/>
            <person name="Cohen L."/>
        </authorList>
    </citation>
    <scope>NUCLEOTIDE SEQUENCE</scope>
    <source>
        <strain evidence="2">CCMP644</strain>
    </source>
</reference>
<sequence>MVQLRRVAAALAVVGLAVVAIADLASKGASATALAWLPIQQQPLLVAAPPAGGPVSQARPMIVNIPQGALMRQQQVAQARPQMRQVARPQPVRLINIPGAGRGSMFLTNDGALDDLYNEHGIETYVWAGAHADGYDPETQNAWADLPMDRDAIKEAEGMGFAGTAEKSMSHPTPYEAPFNAWDYLPEKEEKSLSTHVEAPPPENVWSDMTLEY</sequence>
<name>A0A6T8K1X5_HEMAN</name>
<evidence type="ECO:0000256" key="1">
    <source>
        <dbReference type="SAM" id="MobiDB-lite"/>
    </source>
</evidence>
<organism evidence="2">
    <name type="scientific">Hemiselmis andersenii</name>
    <name type="common">Cryptophyte alga</name>
    <dbReference type="NCBI Taxonomy" id="464988"/>
    <lineage>
        <taxon>Eukaryota</taxon>
        <taxon>Cryptophyceae</taxon>
        <taxon>Cryptomonadales</taxon>
        <taxon>Hemiselmidaceae</taxon>
        <taxon>Hemiselmis</taxon>
    </lineage>
</organism>
<accession>A0A6T8K1X5</accession>
<dbReference type="AlphaFoldDB" id="A0A6T8K1X5"/>
<dbReference type="EMBL" id="HBFX01036613">
    <property type="protein sequence ID" value="CAD8971059.1"/>
    <property type="molecule type" value="Transcribed_RNA"/>
</dbReference>
<protein>
    <submittedName>
        <fullName evidence="2">Uncharacterized protein</fullName>
    </submittedName>
</protein>
<feature type="region of interest" description="Disordered" evidence="1">
    <location>
        <begin position="194"/>
        <end position="213"/>
    </location>
</feature>
<proteinExistence type="predicted"/>